<accession>A9UR72</accession>
<keyword evidence="3" id="KW-1185">Reference proteome</keyword>
<protein>
    <recommendedName>
        <fullName evidence="4">Steroid 5-alpha reductase C-terminal domain-containing protein</fullName>
    </recommendedName>
</protein>
<evidence type="ECO:0008006" key="4">
    <source>
        <dbReference type="Google" id="ProtNLM"/>
    </source>
</evidence>
<keyword evidence="1" id="KW-0812">Transmembrane</keyword>
<organism evidence="2 3">
    <name type="scientific">Monosiga brevicollis</name>
    <name type="common">Choanoflagellate</name>
    <dbReference type="NCBI Taxonomy" id="81824"/>
    <lineage>
        <taxon>Eukaryota</taxon>
        <taxon>Choanoflagellata</taxon>
        <taxon>Craspedida</taxon>
        <taxon>Salpingoecidae</taxon>
        <taxon>Monosiga</taxon>
    </lineage>
</organism>
<evidence type="ECO:0000313" key="2">
    <source>
        <dbReference type="EMBL" id="EDQ91871.1"/>
    </source>
</evidence>
<gene>
    <name evidence="2" type="ORF">MONBRDRAFT_14787</name>
</gene>
<dbReference type="Pfam" id="PF06966">
    <property type="entry name" value="DUF1295"/>
    <property type="match status" value="1"/>
</dbReference>
<dbReference type="InterPro" id="IPR010721">
    <property type="entry name" value="UstE-like"/>
</dbReference>
<evidence type="ECO:0000313" key="3">
    <source>
        <dbReference type="Proteomes" id="UP000001357"/>
    </source>
</evidence>
<feature type="transmembrane region" description="Helical" evidence="1">
    <location>
        <begin position="20"/>
        <end position="38"/>
    </location>
</feature>
<dbReference type="EMBL" id="CH991544">
    <property type="protein sequence ID" value="EDQ91871.1"/>
    <property type="molecule type" value="Genomic_DNA"/>
</dbReference>
<feature type="transmembrane region" description="Helical" evidence="1">
    <location>
        <begin position="108"/>
        <end position="129"/>
    </location>
</feature>
<reference evidence="2 3" key="1">
    <citation type="journal article" date="2008" name="Nature">
        <title>The genome of the choanoflagellate Monosiga brevicollis and the origin of metazoans.</title>
        <authorList>
            <consortium name="JGI Sequencing"/>
            <person name="King N."/>
            <person name="Westbrook M.J."/>
            <person name="Young S.L."/>
            <person name="Kuo A."/>
            <person name="Abedin M."/>
            <person name="Chapman J."/>
            <person name="Fairclough S."/>
            <person name="Hellsten U."/>
            <person name="Isogai Y."/>
            <person name="Letunic I."/>
            <person name="Marr M."/>
            <person name="Pincus D."/>
            <person name="Putnam N."/>
            <person name="Rokas A."/>
            <person name="Wright K.J."/>
            <person name="Zuzow R."/>
            <person name="Dirks W."/>
            <person name="Good M."/>
            <person name="Goodstein D."/>
            <person name="Lemons D."/>
            <person name="Li W."/>
            <person name="Lyons J.B."/>
            <person name="Morris A."/>
            <person name="Nichols S."/>
            <person name="Richter D.J."/>
            <person name="Salamov A."/>
            <person name="Bork P."/>
            <person name="Lim W.A."/>
            <person name="Manning G."/>
            <person name="Miller W.T."/>
            <person name="McGinnis W."/>
            <person name="Shapiro H."/>
            <person name="Tjian R."/>
            <person name="Grigoriev I.V."/>
            <person name="Rokhsar D."/>
        </authorList>
    </citation>
    <scope>NUCLEOTIDE SEQUENCE [LARGE SCALE GENOMIC DNA]</scope>
    <source>
        <strain evidence="3">MX1 / ATCC 50154</strain>
    </source>
</reference>
<dbReference type="AlphaFoldDB" id="A9UR72"/>
<dbReference type="Gene3D" id="1.20.120.1630">
    <property type="match status" value="1"/>
</dbReference>
<proteinExistence type="predicted"/>
<feature type="transmembrane region" description="Helical" evidence="1">
    <location>
        <begin position="68"/>
        <end position="87"/>
    </location>
</feature>
<feature type="transmembrane region" description="Helical" evidence="1">
    <location>
        <begin position="221"/>
        <end position="247"/>
    </location>
</feature>
<dbReference type="OMA" id="WRKGGYQ"/>
<dbReference type="GO" id="GO:0016020">
    <property type="term" value="C:membrane"/>
    <property type="evidence" value="ECO:0000318"/>
    <property type="project" value="GO_Central"/>
</dbReference>
<dbReference type="RefSeq" id="XP_001743157.1">
    <property type="nucleotide sequence ID" value="XM_001743105.1"/>
</dbReference>
<sequence>MRRPVAWYQDESTDPMASALIIGFYFSVFCWLAAPALGDYSIVDRLWSILPAMYTWHFASKGGYDQRLTIMALWTTIWGARLTYNFFRKGGYKLGHEDYRWPYVRAQIPAWLFQVLNLVFIAFFQNWLLMMLTAPAYVAVLVDDKTLQTADLIAAGLFMVFLAIEVVADEQQWDFQTLKHAQLAGGMPLRGDFRRGFLSKGLFALSRHPNFFAEQMIWWSFYLFSVTCTGQLINWTILGPLILSLLFQTSTPLTESLSLQKYPAYRVYMQTTSRLMPWCPGPSLDELKLE</sequence>
<name>A9UR72_MONBE</name>
<dbReference type="PANTHER" id="PTHR32251:SF23">
    <property type="entry name" value="3-OXO-5-ALPHA-STEROID 4-DEHYDROGENASE (DUF1295)"/>
    <property type="match status" value="1"/>
</dbReference>
<dbReference type="Proteomes" id="UP000001357">
    <property type="component" value="Unassembled WGS sequence"/>
</dbReference>
<dbReference type="PANTHER" id="PTHR32251">
    <property type="entry name" value="3-OXO-5-ALPHA-STEROID 4-DEHYDROGENASE"/>
    <property type="match status" value="1"/>
</dbReference>
<dbReference type="GeneID" id="5888185"/>
<dbReference type="KEGG" id="mbr:MONBRDRAFT_14787"/>
<feature type="transmembrane region" description="Helical" evidence="1">
    <location>
        <begin position="149"/>
        <end position="168"/>
    </location>
</feature>
<keyword evidence="1" id="KW-1133">Transmembrane helix</keyword>
<dbReference type="InParanoid" id="A9UR72"/>
<dbReference type="eggNOG" id="KOG4650">
    <property type="taxonomic scope" value="Eukaryota"/>
</dbReference>
<evidence type="ECO:0000256" key="1">
    <source>
        <dbReference type="SAM" id="Phobius"/>
    </source>
</evidence>
<keyword evidence="1" id="KW-0472">Membrane</keyword>